<evidence type="ECO:0000313" key="2">
    <source>
        <dbReference type="EMBL" id="SFN41624.1"/>
    </source>
</evidence>
<dbReference type="RefSeq" id="WP_092908867.1">
    <property type="nucleotide sequence ID" value="NZ_FOUZ01000012.1"/>
</dbReference>
<accession>A0A1I4YUC5</accession>
<proteinExistence type="predicted"/>
<name>A0A1I4YUC5_9FLAO</name>
<protein>
    <submittedName>
        <fullName evidence="2">Uncharacterized protein</fullName>
    </submittedName>
</protein>
<feature type="transmembrane region" description="Helical" evidence="1">
    <location>
        <begin position="50"/>
        <end position="71"/>
    </location>
</feature>
<evidence type="ECO:0000313" key="3">
    <source>
        <dbReference type="Proteomes" id="UP000199149"/>
    </source>
</evidence>
<dbReference type="EMBL" id="FOUZ01000012">
    <property type="protein sequence ID" value="SFN41624.1"/>
    <property type="molecule type" value="Genomic_DNA"/>
</dbReference>
<evidence type="ECO:0000256" key="1">
    <source>
        <dbReference type="SAM" id="Phobius"/>
    </source>
</evidence>
<reference evidence="3" key="1">
    <citation type="submission" date="2016-10" db="EMBL/GenBank/DDBJ databases">
        <authorList>
            <person name="Varghese N."/>
            <person name="Submissions S."/>
        </authorList>
    </citation>
    <scope>NUCLEOTIDE SEQUENCE [LARGE SCALE GENOMIC DNA]</scope>
    <source>
        <strain evidence="3">XJ109</strain>
    </source>
</reference>
<feature type="transmembrane region" description="Helical" evidence="1">
    <location>
        <begin position="26"/>
        <end position="44"/>
    </location>
</feature>
<keyword evidence="1" id="KW-1133">Transmembrane helix</keyword>
<dbReference type="Proteomes" id="UP000199149">
    <property type="component" value="Unassembled WGS sequence"/>
</dbReference>
<sequence length="242" mass="28801">MESLLNNYFTIIENLYRIKILSQNNIRRVLMLLYFPIMISSLIYTNSGILSSILIFSMVILSPILILPAILNKIFIVFRNLNYNINRFQFEYEVDNSFTATNIDYHFSKTNDIENTFIFKLFDKNFISYEPRKIKSKKVINKLRIFYNEKSNEYFEKLDYERDFFIDLIFKNKTLSLNERIKLDSDLKGASIKLLLKELKQITGIYEKELAKLFYIETNSDRLKNINIKSINSAYSQLDTNE</sequence>
<keyword evidence="1" id="KW-0472">Membrane</keyword>
<dbReference type="AlphaFoldDB" id="A0A1I4YUC5"/>
<keyword evidence="1" id="KW-0812">Transmembrane</keyword>
<organism evidence="2 3">
    <name type="scientific">Algoriella xinjiangensis</name>
    <dbReference type="NCBI Taxonomy" id="684065"/>
    <lineage>
        <taxon>Bacteria</taxon>
        <taxon>Pseudomonadati</taxon>
        <taxon>Bacteroidota</taxon>
        <taxon>Flavobacteriia</taxon>
        <taxon>Flavobacteriales</taxon>
        <taxon>Weeksellaceae</taxon>
        <taxon>Algoriella</taxon>
    </lineage>
</organism>
<dbReference type="OrthoDB" id="9950930at2"/>
<gene>
    <name evidence="2" type="ORF">SAMN05421738_1123</name>
</gene>
<keyword evidence="3" id="KW-1185">Reference proteome</keyword>